<sequence>MLLYTSEFIINNATCSSYTCPDHNTPPSCFTDEGVGAAWIL</sequence>
<dbReference type="EMBL" id="GBXM01065484">
    <property type="protein sequence ID" value="JAH43093.1"/>
    <property type="molecule type" value="Transcribed_RNA"/>
</dbReference>
<reference evidence="1" key="1">
    <citation type="submission" date="2014-11" db="EMBL/GenBank/DDBJ databases">
        <authorList>
            <person name="Amaro Gonzalez C."/>
        </authorList>
    </citation>
    <scope>NUCLEOTIDE SEQUENCE</scope>
</reference>
<evidence type="ECO:0000313" key="1">
    <source>
        <dbReference type="EMBL" id="JAH43093.1"/>
    </source>
</evidence>
<dbReference type="AlphaFoldDB" id="A0A0E9SRC9"/>
<dbReference type="EMBL" id="GBXM01090346">
    <property type="protein sequence ID" value="JAH18231.1"/>
    <property type="molecule type" value="Transcribed_RNA"/>
</dbReference>
<proteinExistence type="predicted"/>
<name>A0A0E9SRC9_ANGAN</name>
<accession>A0A0E9SRC9</accession>
<reference evidence="1" key="2">
    <citation type="journal article" date="2015" name="Fish Shellfish Immunol.">
        <title>Early steps in the European eel (Anguilla anguilla)-Vibrio vulnificus interaction in the gills: Role of the RtxA13 toxin.</title>
        <authorList>
            <person name="Callol A."/>
            <person name="Pajuelo D."/>
            <person name="Ebbesson L."/>
            <person name="Teles M."/>
            <person name="MacKenzie S."/>
            <person name="Amaro C."/>
        </authorList>
    </citation>
    <scope>NUCLEOTIDE SEQUENCE</scope>
</reference>
<organism evidence="1">
    <name type="scientific">Anguilla anguilla</name>
    <name type="common">European freshwater eel</name>
    <name type="synonym">Muraena anguilla</name>
    <dbReference type="NCBI Taxonomy" id="7936"/>
    <lineage>
        <taxon>Eukaryota</taxon>
        <taxon>Metazoa</taxon>
        <taxon>Chordata</taxon>
        <taxon>Craniata</taxon>
        <taxon>Vertebrata</taxon>
        <taxon>Euteleostomi</taxon>
        <taxon>Actinopterygii</taxon>
        <taxon>Neopterygii</taxon>
        <taxon>Teleostei</taxon>
        <taxon>Anguilliformes</taxon>
        <taxon>Anguillidae</taxon>
        <taxon>Anguilla</taxon>
    </lineage>
</organism>
<protein>
    <submittedName>
        <fullName evidence="1">Uncharacterized protein</fullName>
    </submittedName>
</protein>